<dbReference type="InParanoid" id="A0A077ZWQ3"/>
<evidence type="ECO:0000313" key="3">
    <source>
        <dbReference type="Proteomes" id="UP000039865"/>
    </source>
</evidence>
<dbReference type="Proteomes" id="UP000039865">
    <property type="component" value="Unassembled WGS sequence"/>
</dbReference>
<keyword evidence="3" id="KW-1185">Reference proteome</keyword>
<dbReference type="EMBL" id="CCKQ01002611">
    <property type="protein sequence ID" value="CDW73722.1"/>
    <property type="molecule type" value="Genomic_DNA"/>
</dbReference>
<accession>A0A077ZWQ3</accession>
<feature type="compositionally biased region" description="Basic residues" evidence="1">
    <location>
        <begin position="70"/>
        <end position="79"/>
    </location>
</feature>
<evidence type="ECO:0000256" key="1">
    <source>
        <dbReference type="SAM" id="MobiDB-lite"/>
    </source>
</evidence>
<sequence>MKSCIKESNSQKRVMFSDYDQIHNLSSSSSQRSNVSSNSSASKTQKRTIYYYFESKDQFKELIRNIKNKFRNSSHHPHRTSFQESENDEFHDTNDEELQVIVDATDEYIKSLLNLQTIICEEVGEINSLIQFKLVHKEKQRSFQNEFRVNEIKTLDDYEWYKSEWNSEIVPSVRVIFSRQAFDKSLPGIQKAVPKLQRIFSRDKGPKLNKLIEFKQRQDRPRFNDVQNFDNYRRPQEIEFDESFINVRPLPTPKNSSRSNNGVFFNENFEHYDDCYHSPIQRQFSQPIIYQTQNRISEYQFQEPTFQRVYNYDRQLDSPVRNQYQIKQGYRLHNQRRQASHGYNYGLKNQLGIDLNEIRINSLSNSLLDGSPSRNEQFSFLTIFNIEQVEIKEVMNIVQVIATKVGPATIQTIPIKILRFRQSIMMQTLSFLR</sequence>
<feature type="region of interest" description="Disordered" evidence="1">
    <location>
        <begin position="70"/>
        <end position="91"/>
    </location>
</feature>
<organism evidence="2 3">
    <name type="scientific">Stylonychia lemnae</name>
    <name type="common">Ciliate</name>
    <dbReference type="NCBI Taxonomy" id="5949"/>
    <lineage>
        <taxon>Eukaryota</taxon>
        <taxon>Sar</taxon>
        <taxon>Alveolata</taxon>
        <taxon>Ciliophora</taxon>
        <taxon>Intramacronucleata</taxon>
        <taxon>Spirotrichea</taxon>
        <taxon>Stichotrichia</taxon>
        <taxon>Sporadotrichida</taxon>
        <taxon>Oxytrichidae</taxon>
        <taxon>Stylonychinae</taxon>
        <taxon>Stylonychia</taxon>
    </lineage>
</organism>
<reference evidence="2 3" key="1">
    <citation type="submission" date="2014-06" db="EMBL/GenBank/DDBJ databases">
        <authorList>
            <person name="Swart Estienne"/>
        </authorList>
    </citation>
    <scope>NUCLEOTIDE SEQUENCE [LARGE SCALE GENOMIC DNA]</scope>
    <source>
        <strain evidence="2 3">130c</strain>
    </source>
</reference>
<evidence type="ECO:0000313" key="2">
    <source>
        <dbReference type="EMBL" id="CDW73722.1"/>
    </source>
</evidence>
<name>A0A077ZWQ3_STYLE</name>
<proteinExistence type="predicted"/>
<dbReference type="AlphaFoldDB" id="A0A077ZWQ3"/>
<gene>
    <name evidence="2" type="primary">Contig6819.g7286</name>
    <name evidence="2" type="ORF">STYLEM_2708</name>
</gene>
<protein>
    <submittedName>
        <fullName evidence="2">Uncharacterized protein</fullName>
    </submittedName>
</protein>